<evidence type="ECO:0000256" key="3">
    <source>
        <dbReference type="ARBA" id="ARBA00023163"/>
    </source>
</evidence>
<dbReference type="PROSITE" id="PS50949">
    <property type="entry name" value="HTH_GNTR"/>
    <property type="match status" value="1"/>
</dbReference>
<gene>
    <name evidence="5" type="ORF">QYE77_07535</name>
</gene>
<dbReference type="InterPro" id="IPR036388">
    <property type="entry name" value="WH-like_DNA-bd_sf"/>
</dbReference>
<dbReference type="InterPro" id="IPR036390">
    <property type="entry name" value="WH_DNA-bd_sf"/>
</dbReference>
<dbReference type="SMART" id="SM00345">
    <property type="entry name" value="HTH_GNTR"/>
    <property type="match status" value="1"/>
</dbReference>
<name>A0ABU3NMN7_9CHLR</name>
<dbReference type="Pfam" id="PF00392">
    <property type="entry name" value="GntR"/>
    <property type="match status" value="1"/>
</dbReference>
<sequence length="242" mass="27612">MLNANSPIPLYYQLKSYLQDQILQGLLKPGERIPTEKELGERFKISRTTVRQAIGDLINEGLLVRVHGKGTFVAQPRIQQHLGLLTSFTQDMEAHHRTPSSQVLQFEVLPAPPPVARALQIKIGTAVIMLKRVRLADGQPLALEIAYLPEEPFRPLLDLDMSQRSLYATLKAHFGVEPQRALQQMEAVACPAEEARFLQVNKGSPILHIFRTTFDQSGRPFEFVESYYRSDRFFFTIEIWSR</sequence>
<dbReference type="CDD" id="cd07377">
    <property type="entry name" value="WHTH_GntR"/>
    <property type="match status" value="1"/>
</dbReference>
<dbReference type="Gene3D" id="3.40.1410.10">
    <property type="entry name" value="Chorismate lyase-like"/>
    <property type="match status" value="1"/>
</dbReference>
<dbReference type="EMBL" id="JAUHMF010000001">
    <property type="protein sequence ID" value="MDT8898118.1"/>
    <property type="molecule type" value="Genomic_DNA"/>
</dbReference>
<evidence type="ECO:0000313" key="6">
    <source>
        <dbReference type="Proteomes" id="UP001254165"/>
    </source>
</evidence>
<dbReference type="RefSeq" id="WP_315624764.1">
    <property type="nucleotide sequence ID" value="NZ_JAUHMF010000001.1"/>
</dbReference>
<dbReference type="Gene3D" id="1.10.10.10">
    <property type="entry name" value="Winged helix-like DNA-binding domain superfamily/Winged helix DNA-binding domain"/>
    <property type="match status" value="1"/>
</dbReference>
<feature type="domain" description="HTH gntR-type" evidence="4">
    <location>
        <begin position="8"/>
        <end position="76"/>
    </location>
</feature>
<dbReference type="SUPFAM" id="SSF64288">
    <property type="entry name" value="Chorismate lyase-like"/>
    <property type="match status" value="1"/>
</dbReference>
<dbReference type="Proteomes" id="UP001254165">
    <property type="component" value="Unassembled WGS sequence"/>
</dbReference>
<organism evidence="5 6">
    <name type="scientific">Thermanaerothrix solaris</name>
    <dbReference type="NCBI Taxonomy" id="3058434"/>
    <lineage>
        <taxon>Bacteria</taxon>
        <taxon>Bacillati</taxon>
        <taxon>Chloroflexota</taxon>
        <taxon>Anaerolineae</taxon>
        <taxon>Anaerolineales</taxon>
        <taxon>Anaerolineaceae</taxon>
        <taxon>Thermanaerothrix</taxon>
    </lineage>
</organism>
<dbReference type="InterPro" id="IPR011663">
    <property type="entry name" value="UTRA"/>
</dbReference>
<dbReference type="Pfam" id="PF07702">
    <property type="entry name" value="UTRA"/>
    <property type="match status" value="1"/>
</dbReference>
<dbReference type="InterPro" id="IPR050679">
    <property type="entry name" value="Bact_HTH_transcr_reg"/>
</dbReference>
<dbReference type="InterPro" id="IPR000524">
    <property type="entry name" value="Tscrpt_reg_HTH_GntR"/>
</dbReference>
<reference evidence="5 6" key="1">
    <citation type="submission" date="2023-07" db="EMBL/GenBank/DDBJ databases">
        <title>Novel species of Thermanaerothrix with wide hydrolytic capabilities.</title>
        <authorList>
            <person name="Zayulina K.S."/>
            <person name="Podosokorskaya O.A."/>
            <person name="Elcheninov A.G."/>
        </authorList>
    </citation>
    <scope>NUCLEOTIDE SEQUENCE [LARGE SCALE GENOMIC DNA]</scope>
    <source>
        <strain evidence="5 6">4228-RoL</strain>
    </source>
</reference>
<evidence type="ECO:0000259" key="4">
    <source>
        <dbReference type="PROSITE" id="PS50949"/>
    </source>
</evidence>
<accession>A0ABU3NMN7</accession>
<keyword evidence="3" id="KW-0804">Transcription</keyword>
<dbReference type="InterPro" id="IPR028978">
    <property type="entry name" value="Chorismate_lyase_/UTRA_dom_sf"/>
</dbReference>
<keyword evidence="6" id="KW-1185">Reference proteome</keyword>
<keyword evidence="1" id="KW-0805">Transcription regulation</keyword>
<comment type="caution">
    <text evidence="5">The sequence shown here is derived from an EMBL/GenBank/DDBJ whole genome shotgun (WGS) entry which is preliminary data.</text>
</comment>
<dbReference type="SUPFAM" id="SSF46785">
    <property type="entry name" value="Winged helix' DNA-binding domain"/>
    <property type="match status" value="1"/>
</dbReference>
<evidence type="ECO:0000256" key="1">
    <source>
        <dbReference type="ARBA" id="ARBA00023015"/>
    </source>
</evidence>
<dbReference type="PANTHER" id="PTHR44846">
    <property type="entry name" value="MANNOSYL-D-GLYCERATE TRANSPORT/METABOLISM SYSTEM REPRESSOR MNGR-RELATED"/>
    <property type="match status" value="1"/>
</dbReference>
<proteinExistence type="predicted"/>
<keyword evidence="2" id="KW-0238">DNA-binding</keyword>
<dbReference type="PRINTS" id="PR00035">
    <property type="entry name" value="HTHGNTR"/>
</dbReference>
<evidence type="ECO:0000313" key="5">
    <source>
        <dbReference type="EMBL" id="MDT8898118.1"/>
    </source>
</evidence>
<dbReference type="SMART" id="SM00866">
    <property type="entry name" value="UTRA"/>
    <property type="match status" value="1"/>
</dbReference>
<protein>
    <submittedName>
        <fullName evidence="5">GntR family transcriptional regulator</fullName>
    </submittedName>
</protein>
<dbReference type="PANTHER" id="PTHR44846:SF1">
    <property type="entry name" value="MANNOSYL-D-GLYCERATE TRANSPORT_METABOLISM SYSTEM REPRESSOR MNGR-RELATED"/>
    <property type="match status" value="1"/>
</dbReference>
<evidence type="ECO:0000256" key="2">
    <source>
        <dbReference type="ARBA" id="ARBA00023125"/>
    </source>
</evidence>